<dbReference type="PANTHER" id="PTHR37017">
    <property type="entry name" value="AB HYDROLASE-1 DOMAIN-CONTAINING PROTEIN-RELATED"/>
    <property type="match status" value="1"/>
</dbReference>
<keyword evidence="1" id="KW-0732">Signal</keyword>
<reference evidence="3 4" key="1">
    <citation type="journal article" date="2014" name="Genome Announc.">
        <title>Draft Genome Sequence of Enterobacter cloacae Strain S611.</title>
        <authorList>
            <person name="Wang D."/>
            <person name="Han C.S."/>
            <person name="Dichosa A.E."/>
            <person name="Gleasner C.D."/>
            <person name="Johnson S.L."/>
            <person name="Daligault H.E."/>
            <person name="Davenport K.W."/>
            <person name="Li P.E."/>
            <person name="Pierson E.A."/>
            <person name="Pierson L.S.III."/>
        </authorList>
    </citation>
    <scope>NUCLEOTIDE SEQUENCE [LARGE SCALE GENOMIC DNA]</scope>
    <source>
        <strain evidence="3 4">S611</strain>
    </source>
</reference>
<dbReference type="InterPro" id="IPR029058">
    <property type="entry name" value="AB_hydrolase_fold"/>
</dbReference>
<sequence>MWRNFMLLTMRAFLLLLMTIFAAQAKEQTMPDIVLVHGAFTDGSSWSAVMARLQAMGYHVTAVQNPLTSLQDDVNATRAVIARQHGDVLLVGHSWAGAVISEAGNDPRVKGLVYLSALVPDSHESVADLLTRLHAPMTGLSADEQGLIWLDDPALFHKVMANDLSRQRAQLLAAAQQPIAARAFTDTLTHAAWHDKPSWYLVTENDAALNPTVQNALAKAIGATRVSLYSSHLSMISHADRVADFIDRAARTLP</sequence>
<dbReference type="Gene3D" id="3.40.50.1820">
    <property type="entry name" value="alpha/beta hydrolase"/>
    <property type="match status" value="1"/>
</dbReference>
<keyword evidence="3" id="KW-0378">Hydrolase</keyword>
<name>A0ABN0QB50_ENTCL</name>
<evidence type="ECO:0000313" key="4">
    <source>
        <dbReference type="Proteomes" id="UP000017834"/>
    </source>
</evidence>
<keyword evidence="4" id="KW-1185">Reference proteome</keyword>
<feature type="chain" id="PRO_5046609029" evidence="1">
    <location>
        <begin position="26"/>
        <end position="254"/>
    </location>
</feature>
<dbReference type="SUPFAM" id="SSF53474">
    <property type="entry name" value="alpha/beta-Hydrolases"/>
    <property type="match status" value="1"/>
</dbReference>
<dbReference type="EMBL" id="AXOM01000023">
    <property type="protein sequence ID" value="ESS59245.1"/>
    <property type="molecule type" value="Genomic_DNA"/>
</dbReference>
<dbReference type="Pfam" id="PF12697">
    <property type="entry name" value="Abhydrolase_6"/>
    <property type="match status" value="1"/>
</dbReference>
<accession>A0ABN0QB50</accession>
<evidence type="ECO:0000259" key="2">
    <source>
        <dbReference type="Pfam" id="PF12697"/>
    </source>
</evidence>
<feature type="domain" description="AB hydrolase-1" evidence="2">
    <location>
        <begin position="33"/>
        <end position="244"/>
    </location>
</feature>
<dbReference type="Proteomes" id="UP000017834">
    <property type="component" value="Unassembled WGS sequence"/>
</dbReference>
<gene>
    <name evidence="3" type="ORF">EDP2_2869</name>
</gene>
<dbReference type="InterPro" id="IPR000073">
    <property type="entry name" value="AB_hydrolase_1"/>
</dbReference>
<evidence type="ECO:0000313" key="3">
    <source>
        <dbReference type="EMBL" id="ESS59245.1"/>
    </source>
</evidence>
<protein>
    <submittedName>
        <fullName evidence="3">Alpha/beta hydrolase family protein</fullName>
    </submittedName>
</protein>
<feature type="signal peptide" evidence="1">
    <location>
        <begin position="1"/>
        <end position="25"/>
    </location>
</feature>
<organism evidence="3 4">
    <name type="scientific">Enterobacter cloacae S611</name>
    <dbReference type="NCBI Taxonomy" id="1399146"/>
    <lineage>
        <taxon>Bacteria</taxon>
        <taxon>Pseudomonadati</taxon>
        <taxon>Pseudomonadota</taxon>
        <taxon>Gammaproteobacteria</taxon>
        <taxon>Enterobacterales</taxon>
        <taxon>Enterobacteriaceae</taxon>
        <taxon>Enterobacter</taxon>
        <taxon>Enterobacter cloacae complex</taxon>
    </lineage>
</organism>
<comment type="caution">
    <text evidence="3">The sequence shown here is derived from an EMBL/GenBank/DDBJ whole genome shotgun (WGS) entry which is preliminary data.</text>
</comment>
<dbReference type="InterPro" id="IPR052897">
    <property type="entry name" value="Sec-Metab_Biosynth_Hydrolase"/>
</dbReference>
<evidence type="ECO:0000256" key="1">
    <source>
        <dbReference type="SAM" id="SignalP"/>
    </source>
</evidence>
<dbReference type="PANTHER" id="PTHR37017:SF11">
    <property type="entry name" value="ESTERASE_LIPASE_THIOESTERASE DOMAIN-CONTAINING PROTEIN"/>
    <property type="match status" value="1"/>
</dbReference>
<dbReference type="GO" id="GO:0016787">
    <property type="term" value="F:hydrolase activity"/>
    <property type="evidence" value="ECO:0007669"/>
    <property type="project" value="UniProtKB-KW"/>
</dbReference>
<proteinExistence type="predicted"/>